<dbReference type="InterPro" id="IPR024744">
    <property type="entry name" value="CSS-motif_dom"/>
</dbReference>
<keyword evidence="4" id="KW-0973">c-di-GMP</keyword>
<dbReference type="AlphaFoldDB" id="A0A3M5NZP8"/>
<evidence type="ECO:0000256" key="9">
    <source>
        <dbReference type="ARBA" id="ARBA00034290"/>
    </source>
</evidence>
<dbReference type="Proteomes" id="UP000273854">
    <property type="component" value="Unassembled WGS sequence"/>
</dbReference>
<proteinExistence type="predicted"/>
<keyword evidence="6" id="KW-0378">Hydrolase</keyword>
<dbReference type="CDD" id="cd01948">
    <property type="entry name" value="EAL"/>
    <property type="match status" value="1"/>
</dbReference>
<evidence type="ECO:0000256" key="1">
    <source>
        <dbReference type="ARBA" id="ARBA00004651"/>
    </source>
</evidence>
<dbReference type="PROSITE" id="PS50883">
    <property type="entry name" value="EAL"/>
    <property type="match status" value="1"/>
</dbReference>
<dbReference type="InterPro" id="IPR050706">
    <property type="entry name" value="Cyclic-di-GMP_PDE-like"/>
</dbReference>
<keyword evidence="7 10" id="KW-1133">Transmembrane helix</keyword>
<keyword evidence="3" id="KW-1003">Cell membrane</keyword>
<dbReference type="Pfam" id="PF00563">
    <property type="entry name" value="EAL"/>
    <property type="match status" value="1"/>
</dbReference>
<evidence type="ECO:0000256" key="6">
    <source>
        <dbReference type="ARBA" id="ARBA00022801"/>
    </source>
</evidence>
<protein>
    <recommendedName>
        <fullName evidence="2">cyclic-guanylate-specific phosphodiesterase</fullName>
        <ecNumber evidence="2">3.1.4.52</ecNumber>
    </recommendedName>
</protein>
<comment type="catalytic activity">
    <reaction evidence="9">
        <text>3',3'-c-di-GMP + H2O = 5'-phosphoguanylyl(3'-&gt;5')guanosine + H(+)</text>
        <dbReference type="Rhea" id="RHEA:24902"/>
        <dbReference type="ChEBI" id="CHEBI:15377"/>
        <dbReference type="ChEBI" id="CHEBI:15378"/>
        <dbReference type="ChEBI" id="CHEBI:58754"/>
        <dbReference type="ChEBI" id="CHEBI:58805"/>
        <dbReference type="EC" id="3.1.4.52"/>
    </reaction>
</comment>
<comment type="subcellular location">
    <subcellularLocation>
        <location evidence="1">Cell membrane</location>
        <topology evidence="1">Multi-pass membrane protein</topology>
    </subcellularLocation>
</comment>
<dbReference type="GO" id="GO:0071111">
    <property type="term" value="F:cyclic-guanylate-specific phosphodiesterase activity"/>
    <property type="evidence" value="ECO:0007669"/>
    <property type="project" value="UniProtKB-EC"/>
</dbReference>
<feature type="domain" description="EAL" evidence="11">
    <location>
        <begin position="284"/>
        <end position="536"/>
    </location>
</feature>
<dbReference type="Gene3D" id="3.20.20.450">
    <property type="entry name" value="EAL domain"/>
    <property type="match status" value="1"/>
</dbReference>
<dbReference type="Pfam" id="PF12792">
    <property type="entry name" value="CSS-motif"/>
    <property type="match status" value="1"/>
</dbReference>
<sequence length="547" mass="60122">MGTLSEYPHMPIASTRFRTALSRPWLLASLAALLSAAVLLAGSAGLALQQARQIESQRMNAQGERFLIRLEQLFGQLRSGLDHLEHQPLRRCSPELVGRLREVISGNRFIYEAAYVGDARPCSSWPRKKLVNETRAPDIRGPTYDYWLNTSAQPDDNLAALVLGRGDFRVSTSRGHLTDVVDLPPGGSLLVVLDNATRAIPVLGPAQPWPVSGWATGGSEPLMTTPTHLIYRMATQSPEYQLVLITPRTGLRQEITGAWWLLVPVSLLLSLCMGALVFQLLRQRKSLGAELTGALRRGELKVLYQPIFNLGTRQCVGAEALVRWHRPDGTLTSPDLFIPLAENTGQIRQITDFVLQQTLEQLGPLLRANPQLYISVNLAACDVMSARIERITARLLALHKVAARQIAFEVTERGLIDVVVASNYLQTLRDRGHQVLIDDFGTGYCSLAYLQTLPVDCLKIDKAFVDALGHDAASSGVAPHIIRMAHALRLKVIAEGIEFESQAALLNSEGVMYGQGWLFARPLTSGTFVELVTGGRRSAARRKDDVA</sequence>
<evidence type="ECO:0000256" key="10">
    <source>
        <dbReference type="SAM" id="Phobius"/>
    </source>
</evidence>
<evidence type="ECO:0000256" key="7">
    <source>
        <dbReference type="ARBA" id="ARBA00022989"/>
    </source>
</evidence>
<keyword evidence="5 10" id="KW-0812">Transmembrane</keyword>
<evidence type="ECO:0000313" key="13">
    <source>
        <dbReference type="Proteomes" id="UP000273854"/>
    </source>
</evidence>
<dbReference type="PANTHER" id="PTHR33121:SF79">
    <property type="entry name" value="CYCLIC DI-GMP PHOSPHODIESTERASE PDED-RELATED"/>
    <property type="match status" value="1"/>
</dbReference>
<organism evidence="12 13">
    <name type="scientific">Pseudomonas viridiflava</name>
    <name type="common">Phytomonas viridiflava</name>
    <dbReference type="NCBI Taxonomy" id="33069"/>
    <lineage>
        <taxon>Bacteria</taxon>
        <taxon>Pseudomonadati</taxon>
        <taxon>Pseudomonadota</taxon>
        <taxon>Gammaproteobacteria</taxon>
        <taxon>Pseudomonadales</taxon>
        <taxon>Pseudomonadaceae</taxon>
        <taxon>Pseudomonas</taxon>
    </lineage>
</organism>
<feature type="transmembrane region" description="Helical" evidence="10">
    <location>
        <begin position="258"/>
        <end position="281"/>
    </location>
</feature>
<evidence type="ECO:0000256" key="2">
    <source>
        <dbReference type="ARBA" id="ARBA00012282"/>
    </source>
</evidence>
<evidence type="ECO:0000256" key="4">
    <source>
        <dbReference type="ARBA" id="ARBA00022636"/>
    </source>
</evidence>
<evidence type="ECO:0000256" key="5">
    <source>
        <dbReference type="ARBA" id="ARBA00022692"/>
    </source>
</evidence>
<accession>A0A3M5NZP8</accession>
<gene>
    <name evidence="12" type="ORF">ALP40_00534</name>
</gene>
<dbReference type="EC" id="3.1.4.52" evidence="2"/>
<dbReference type="PANTHER" id="PTHR33121">
    <property type="entry name" value="CYCLIC DI-GMP PHOSPHODIESTERASE PDEF"/>
    <property type="match status" value="1"/>
</dbReference>
<evidence type="ECO:0000313" key="12">
    <source>
        <dbReference type="EMBL" id="RMT77774.1"/>
    </source>
</evidence>
<evidence type="ECO:0000256" key="3">
    <source>
        <dbReference type="ARBA" id="ARBA00022475"/>
    </source>
</evidence>
<name>A0A3M5NZP8_PSEVI</name>
<evidence type="ECO:0000256" key="8">
    <source>
        <dbReference type="ARBA" id="ARBA00023136"/>
    </source>
</evidence>
<dbReference type="InterPro" id="IPR035919">
    <property type="entry name" value="EAL_sf"/>
</dbReference>
<comment type="caution">
    <text evidence="12">The sequence shown here is derived from an EMBL/GenBank/DDBJ whole genome shotgun (WGS) entry which is preliminary data.</text>
</comment>
<dbReference type="SUPFAM" id="SSF141868">
    <property type="entry name" value="EAL domain-like"/>
    <property type="match status" value="1"/>
</dbReference>
<evidence type="ECO:0000259" key="11">
    <source>
        <dbReference type="PROSITE" id="PS50883"/>
    </source>
</evidence>
<reference evidence="12 13" key="1">
    <citation type="submission" date="2018-08" db="EMBL/GenBank/DDBJ databases">
        <title>Recombination of ecologically and evolutionarily significant loci maintains genetic cohesion in the Pseudomonas syringae species complex.</title>
        <authorList>
            <person name="Dillon M."/>
            <person name="Thakur S."/>
            <person name="Almeida R.N.D."/>
            <person name="Weir B.S."/>
            <person name="Guttman D.S."/>
        </authorList>
    </citation>
    <scope>NUCLEOTIDE SEQUENCE [LARGE SCALE GENOMIC DNA]</scope>
    <source>
        <strain evidence="12 13">ICMP 19473</strain>
    </source>
</reference>
<dbReference type="EMBL" id="RBTP01000069">
    <property type="protein sequence ID" value="RMT77774.1"/>
    <property type="molecule type" value="Genomic_DNA"/>
</dbReference>
<keyword evidence="8 10" id="KW-0472">Membrane</keyword>
<dbReference type="GO" id="GO:0005886">
    <property type="term" value="C:plasma membrane"/>
    <property type="evidence" value="ECO:0007669"/>
    <property type="project" value="UniProtKB-SubCell"/>
</dbReference>
<dbReference type="InterPro" id="IPR001633">
    <property type="entry name" value="EAL_dom"/>
</dbReference>
<dbReference type="SMART" id="SM00052">
    <property type="entry name" value="EAL"/>
    <property type="match status" value="1"/>
</dbReference>